<reference evidence="2 3" key="1">
    <citation type="submission" date="2018-09" db="EMBL/GenBank/DDBJ databases">
        <title>Phylogeny of the Shewanellaceae, and recommendation for two new genera, Pseudoshewanella and Parashewanella.</title>
        <authorList>
            <person name="Wang G."/>
        </authorList>
    </citation>
    <scope>NUCLEOTIDE SEQUENCE [LARGE SCALE GENOMIC DNA]</scope>
    <source>
        <strain evidence="2 3">KCTC 22492</strain>
    </source>
</reference>
<feature type="domain" description="DUF1285" evidence="1">
    <location>
        <begin position="30"/>
        <end position="78"/>
    </location>
</feature>
<name>A0A3A6TYA9_9GAMM</name>
<evidence type="ECO:0000313" key="3">
    <source>
        <dbReference type="Proteomes" id="UP000273022"/>
    </source>
</evidence>
<dbReference type="RefSeq" id="WP_121854944.1">
    <property type="nucleotide sequence ID" value="NZ_CP037952.1"/>
</dbReference>
<evidence type="ECO:0000313" key="2">
    <source>
        <dbReference type="EMBL" id="RJY06466.1"/>
    </source>
</evidence>
<dbReference type="Gene3D" id="3.10.540.10">
    <property type="entry name" value="duf1285 like domain"/>
    <property type="match status" value="1"/>
</dbReference>
<dbReference type="Pfam" id="PF06938">
    <property type="entry name" value="DUF1285_N"/>
    <property type="match status" value="1"/>
</dbReference>
<proteinExistence type="predicted"/>
<dbReference type="InterPro" id="IPR048341">
    <property type="entry name" value="DUF1285_N"/>
</dbReference>
<dbReference type="OrthoDB" id="3078366at2"/>
<dbReference type="InterPro" id="IPR023361">
    <property type="entry name" value="DUF1285_beta_roll_sf"/>
</dbReference>
<comment type="caution">
    <text evidence="2">The sequence shown here is derived from an EMBL/GenBank/DDBJ whole genome shotgun (WGS) entry which is preliminary data.</text>
</comment>
<protein>
    <submittedName>
        <fullName evidence="2">DUF1285 domain-containing protein</fullName>
    </submittedName>
</protein>
<sequence>MNHSNTHKEVETALSSLKFNTKLCSETPLFVINNEGEWFYQGSVLPLKFSRLFSQILQIENSEYFLITPVEKVKVSVSSQPFKITDYQCMEDGGIELISSIESKHFLANFEQFKVNDDSITCIVERNLPASLNRACYYRFIEEYIS</sequence>
<accession>A0A3A6TYA9</accession>
<evidence type="ECO:0000259" key="1">
    <source>
        <dbReference type="Pfam" id="PF06938"/>
    </source>
</evidence>
<organism evidence="2 3">
    <name type="scientific">Parashewanella spongiae</name>
    <dbReference type="NCBI Taxonomy" id="342950"/>
    <lineage>
        <taxon>Bacteria</taxon>
        <taxon>Pseudomonadati</taxon>
        <taxon>Pseudomonadota</taxon>
        <taxon>Gammaproteobacteria</taxon>
        <taxon>Alteromonadales</taxon>
        <taxon>Shewanellaceae</taxon>
        <taxon>Parashewanella</taxon>
    </lineage>
</organism>
<gene>
    <name evidence="2" type="ORF">D5R81_17715</name>
</gene>
<dbReference type="Gene3D" id="2.30.270.10">
    <property type="entry name" value="duf1285 protein"/>
    <property type="match status" value="1"/>
</dbReference>
<dbReference type="EMBL" id="QYYH01000162">
    <property type="protein sequence ID" value="RJY06466.1"/>
    <property type="molecule type" value="Genomic_DNA"/>
</dbReference>
<dbReference type="AlphaFoldDB" id="A0A3A6TYA9"/>
<dbReference type="Proteomes" id="UP000273022">
    <property type="component" value="Unassembled WGS sequence"/>
</dbReference>
<keyword evidence="3" id="KW-1185">Reference proteome</keyword>